<accession>A0A815HRS1</accession>
<dbReference type="AlphaFoldDB" id="A0A815HRS1"/>
<reference evidence="5" key="1">
    <citation type="submission" date="2021-02" db="EMBL/GenBank/DDBJ databases">
        <authorList>
            <person name="Nowell W R."/>
        </authorList>
    </citation>
    <scope>NUCLEOTIDE SEQUENCE</scope>
</reference>
<dbReference type="GO" id="GO:0005634">
    <property type="term" value="C:nucleus"/>
    <property type="evidence" value="ECO:0007669"/>
    <property type="project" value="TreeGrafter"/>
</dbReference>
<dbReference type="SMART" id="SM00248">
    <property type="entry name" value="ANK"/>
    <property type="match status" value="8"/>
</dbReference>
<evidence type="ECO:0000313" key="5">
    <source>
        <dbReference type="EMBL" id="CAF1357725.1"/>
    </source>
</evidence>
<keyword evidence="1" id="KW-0677">Repeat</keyword>
<dbReference type="PANTHER" id="PTHR24193">
    <property type="entry name" value="ANKYRIN REPEAT PROTEIN"/>
    <property type="match status" value="1"/>
</dbReference>
<feature type="compositionally biased region" description="Low complexity" evidence="4">
    <location>
        <begin position="39"/>
        <end position="60"/>
    </location>
</feature>
<feature type="repeat" description="ANK" evidence="3">
    <location>
        <begin position="176"/>
        <end position="208"/>
    </location>
</feature>
<feature type="compositionally biased region" description="Basic and acidic residues" evidence="4">
    <location>
        <begin position="29"/>
        <end position="38"/>
    </location>
</feature>
<dbReference type="PROSITE" id="PS50088">
    <property type="entry name" value="ANK_REPEAT"/>
    <property type="match status" value="4"/>
</dbReference>
<dbReference type="PANTHER" id="PTHR24193:SF121">
    <property type="entry name" value="ADA2A-CONTAINING COMPLEX COMPONENT 3, ISOFORM D"/>
    <property type="match status" value="1"/>
</dbReference>
<protein>
    <submittedName>
        <fullName evidence="5">Uncharacterized protein</fullName>
    </submittedName>
</protein>
<dbReference type="Proteomes" id="UP000663844">
    <property type="component" value="Unassembled WGS sequence"/>
</dbReference>
<organism evidence="5 7">
    <name type="scientific">Adineta steineri</name>
    <dbReference type="NCBI Taxonomy" id="433720"/>
    <lineage>
        <taxon>Eukaryota</taxon>
        <taxon>Metazoa</taxon>
        <taxon>Spiralia</taxon>
        <taxon>Gnathifera</taxon>
        <taxon>Rotifera</taxon>
        <taxon>Eurotatoria</taxon>
        <taxon>Bdelloidea</taxon>
        <taxon>Adinetida</taxon>
        <taxon>Adinetidae</taxon>
        <taxon>Adineta</taxon>
    </lineage>
</organism>
<dbReference type="Gene3D" id="1.25.40.20">
    <property type="entry name" value="Ankyrin repeat-containing domain"/>
    <property type="match status" value="3"/>
</dbReference>
<dbReference type="InterPro" id="IPR050663">
    <property type="entry name" value="Ankyrin-SOCS_Box"/>
</dbReference>
<evidence type="ECO:0000256" key="1">
    <source>
        <dbReference type="ARBA" id="ARBA00022737"/>
    </source>
</evidence>
<dbReference type="Proteomes" id="UP000663845">
    <property type="component" value="Unassembled WGS sequence"/>
</dbReference>
<feature type="repeat" description="ANK" evidence="3">
    <location>
        <begin position="109"/>
        <end position="141"/>
    </location>
</feature>
<evidence type="ECO:0000313" key="6">
    <source>
        <dbReference type="EMBL" id="CAF3709713.1"/>
    </source>
</evidence>
<dbReference type="InterPro" id="IPR002110">
    <property type="entry name" value="Ankyrin_rpt"/>
</dbReference>
<dbReference type="Pfam" id="PF12796">
    <property type="entry name" value="Ank_2"/>
    <property type="match status" value="2"/>
</dbReference>
<dbReference type="GO" id="GO:0045944">
    <property type="term" value="P:positive regulation of transcription by RNA polymerase II"/>
    <property type="evidence" value="ECO:0007669"/>
    <property type="project" value="TreeGrafter"/>
</dbReference>
<feature type="region of interest" description="Disordered" evidence="4">
    <location>
        <begin position="429"/>
        <end position="458"/>
    </location>
</feature>
<keyword evidence="2 3" id="KW-0040">ANK repeat</keyword>
<name>A0A815HRS1_9BILA</name>
<comment type="caution">
    <text evidence="5">The sequence shown here is derived from an EMBL/GenBank/DDBJ whole genome shotgun (WGS) entry which is preliminary data.</text>
</comment>
<evidence type="ECO:0000313" key="7">
    <source>
        <dbReference type="Proteomes" id="UP000663845"/>
    </source>
</evidence>
<gene>
    <name evidence="5" type="ORF">JYZ213_LOCUS35404</name>
    <name evidence="6" type="ORF">OXD698_LOCUS12874</name>
</gene>
<dbReference type="SUPFAM" id="SSF48403">
    <property type="entry name" value="Ankyrin repeat"/>
    <property type="match status" value="1"/>
</dbReference>
<feature type="repeat" description="ANK" evidence="3">
    <location>
        <begin position="312"/>
        <end position="344"/>
    </location>
</feature>
<evidence type="ECO:0000256" key="2">
    <source>
        <dbReference type="ARBA" id="ARBA00023043"/>
    </source>
</evidence>
<dbReference type="Pfam" id="PF13637">
    <property type="entry name" value="Ank_4"/>
    <property type="match status" value="1"/>
</dbReference>
<evidence type="ECO:0000256" key="4">
    <source>
        <dbReference type="SAM" id="MobiDB-lite"/>
    </source>
</evidence>
<evidence type="ECO:0000256" key="3">
    <source>
        <dbReference type="PROSITE-ProRule" id="PRU00023"/>
    </source>
</evidence>
<feature type="repeat" description="ANK" evidence="3">
    <location>
        <begin position="209"/>
        <end position="233"/>
    </location>
</feature>
<feature type="region of interest" description="Disordered" evidence="4">
    <location>
        <begin position="1"/>
        <end position="75"/>
    </location>
</feature>
<feature type="compositionally biased region" description="Basic residues" evidence="4">
    <location>
        <begin position="438"/>
        <end position="458"/>
    </location>
</feature>
<proteinExistence type="predicted"/>
<dbReference type="EMBL" id="CAJNOG010000786">
    <property type="protein sequence ID" value="CAF1357725.1"/>
    <property type="molecule type" value="Genomic_DNA"/>
</dbReference>
<sequence>MQLTTTSMSDDPIIPEINHQDEDDEENTDKDKIEKTDSNHNLLNTSSSSSKNTKLLSRSPSPSPRPAPTGPPDRALNQKFHVAALTGNLNILQELVTKAHLPIDCRDRENSTALLLSSARGHYSCAEYLLANGADPNARRITGASPLYFAASYHHTRIAELLINKYKAIVDLSTFDGSAPLHVACEHGFADIVQLLIGAQANVNVKMNDGTTAVMLACQNGHLSIVQMLVATGQCNLTMQRLDGVTPLFLVVQNGHEAIFDYLNENIENIKPTIDLAREDGATPIFKACQKGYDSLVTKLLKFKPNLELLKNGESCLHAATMFNHASIVRSLVDNGANPLLNNWEGMTAVDLAKEAQIQDILDLLMKALAPKMSEHGRQYLLHKSTRRSDADFDSDLVEHEERDEWKLYKSLHSAAELERLEEEIEHTPILPDLPAAKGKHGTVKSHRPHRYHSTSQK</sequence>
<dbReference type="GO" id="GO:0000976">
    <property type="term" value="F:transcription cis-regulatory region binding"/>
    <property type="evidence" value="ECO:0007669"/>
    <property type="project" value="TreeGrafter"/>
</dbReference>
<feature type="compositionally biased region" description="Pro residues" evidence="4">
    <location>
        <begin position="61"/>
        <end position="71"/>
    </location>
</feature>
<dbReference type="EMBL" id="CAJOAZ010000763">
    <property type="protein sequence ID" value="CAF3709713.1"/>
    <property type="molecule type" value="Genomic_DNA"/>
</dbReference>
<dbReference type="PROSITE" id="PS50297">
    <property type="entry name" value="ANK_REP_REGION"/>
    <property type="match status" value="4"/>
</dbReference>
<dbReference type="InterPro" id="IPR036770">
    <property type="entry name" value="Ankyrin_rpt-contain_sf"/>
</dbReference>